<comment type="caution">
    <text evidence="5">The sequence shown here is derived from an EMBL/GenBank/DDBJ whole genome shotgun (WGS) entry which is preliminary data.</text>
</comment>
<dbReference type="Proteomes" id="UP001549036">
    <property type="component" value="Unassembled WGS sequence"/>
</dbReference>
<evidence type="ECO:0000256" key="1">
    <source>
        <dbReference type="ARBA" id="ARBA00003871"/>
    </source>
</evidence>
<evidence type="ECO:0000259" key="4">
    <source>
        <dbReference type="Pfam" id="PF01425"/>
    </source>
</evidence>
<comment type="similarity">
    <text evidence="2">Belongs to the amidase family.</text>
</comment>
<dbReference type="EMBL" id="JBEPLM010000009">
    <property type="protein sequence ID" value="MET3595129.1"/>
    <property type="molecule type" value="Genomic_DNA"/>
</dbReference>
<comment type="function">
    <text evidence="1">Hydrolyzes indole-3-acetamide (IAM) into indole-3-acetic acid (IAA).</text>
</comment>
<evidence type="ECO:0000256" key="2">
    <source>
        <dbReference type="ARBA" id="ARBA00009199"/>
    </source>
</evidence>
<proteinExistence type="inferred from homology"/>
<organism evidence="5 6">
    <name type="scientific">Mesorhizobium shonense</name>
    <dbReference type="NCBI Taxonomy" id="1209948"/>
    <lineage>
        <taxon>Bacteria</taxon>
        <taxon>Pseudomonadati</taxon>
        <taxon>Pseudomonadota</taxon>
        <taxon>Alphaproteobacteria</taxon>
        <taxon>Hyphomicrobiales</taxon>
        <taxon>Phyllobacteriaceae</taxon>
        <taxon>Mesorhizobium</taxon>
    </lineage>
</organism>
<reference evidence="5 6" key="1">
    <citation type="submission" date="2024-06" db="EMBL/GenBank/DDBJ databases">
        <title>Genomic Encyclopedia of Type Strains, Phase IV (KMG-IV): sequencing the most valuable type-strain genomes for metagenomic binning, comparative biology and taxonomic classification.</title>
        <authorList>
            <person name="Goeker M."/>
        </authorList>
    </citation>
    <scope>NUCLEOTIDE SEQUENCE [LARGE SCALE GENOMIC DNA]</scope>
    <source>
        <strain evidence="5 6">DSM 29846</strain>
    </source>
</reference>
<keyword evidence="5" id="KW-0378">Hydrolase</keyword>
<name>A0ABV2HWY2_9HYPH</name>
<evidence type="ECO:0000313" key="5">
    <source>
        <dbReference type="EMBL" id="MET3595129.1"/>
    </source>
</evidence>
<dbReference type="InterPro" id="IPR000120">
    <property type="entry name" value="Amidase"/>
</dbReference>
<evidence type="ECO:0000313" key="6">
    <source>
        <dbReference type="Proteomes" id="UP001549036"/>
    </source>
</evidence>
<evidence type="ECO:0000256" key="3">
    <source>
        <dbReference type="ARBA" id="ARBA00021874"/>
    </source>
</evidence>
<dbReference type="PANTHER" id="PTHR11895">
    <property type="entry name" value="TRANSAMIDASE"/>
    <property type="match status" value="1"/>
</dbReference>
<protein>
    <recommendedName>
        <fullName evidence="3">Indoleacetamide hydrolase</fullName>
    </recommendedName>
</protein>
<sequence>MNVSDYVARDGVGLARLIERKEVSRREVIEAAISVIESRDAALNAVIMRNFDASCSRSDTGAASALRGVPFLLKDVNLYSSDMPTTFGSAFFKGAPAKPDSIMVDRWRRAGLAILGKTNTPEFAAEFVTEPRAYGTTRNPRDLNLTVGGSSGGAAAAVAAGMVPIAHATDLGGSIRIPAACCGVFGFKPTAGFNPTRPYFDEIAGGLNSDHVITRTVRDSAASLDITADFSPQRHSYLEGLDRPVRQITVGVCCTDPAGRPCGPDQQEAVNRAAQVLESFGHRIIEYRYPEGLDASNWFDYLWIFDLVRLVEERSRELGSAPAAGELEPLTWHLLEKAKAGGNGAHERARSAREIYTSRYLGSMESIHVCLTPALATNPPNVGSLSFTAFGDVEAWNAVGYRFAPYSIPSNISGQPSASCPFFKNSSGLSVGVQISGKPGDDLLVLQLCAQLELFHAA</sequence>
<dbReference type="InterPro" id="IPR036928">
    <property type="entry name" value="AS_sf"/>
</dbReference>
<dbReference type="Gene3D" id="3.90.1300.10">
    <property type="entry name" value="Amidase signature (AS) domain"/>
    <property type="match status" value="1"/>
</dbReference>
<gene>
    <name evidence="5" type="ORF">ABID26_004541</name>
</gene>
<dbReference type="InterPro" id="IPR020556">
    <property type="entry name" value="Amidase_CS"/>
</dbReference>
<dbReference type="PANTHER" id="PTHR11895:SF7">
    <property type="entry name" value="GLUTAMYL-TRNA(GLN) AMIDOTRANSFERASE SUBUNIT A, MITOCHONDRIAL"/>
    <property type="match status" value="1"/>
</dbReference>
<feature type="domain" description="Amidase" evidence="4">
    <location>
        <begin position="27"/>
        <end position="446"/>
    </location>
</feature>
<dbReference type="SUPFAM" id="SSF75304">
    <property type="entry name" value="Amidase signature (AS) enzymes"/>
    <property type="match status" value="1"/>
</dbReference>
<dbReference type="InterPro" id="IPR023631">
    <property type="entry name" value="Amidase_dom"/>
</dbReference>
<keyword evidence="6" id="KW-1185">Reference proteome</keyword>
<dbReference type="RefSeq" id="WP_354416458.1">
    <property type="nucleotide sequence ID" value="NZ_JBEPLM010000009.1"/>
</dbReference>
<dbReference type="Pfam" id="PF01425">
    <property type="entry name" value="Amidase"/>
    <property type="match status" value="1"/>
</dbReference>
<dbReference type="GO" id="GO:0004040">
    <property type="term" value="F:amidase activity"/>
    <property type="evidence" value="ECO:0007669"/>
    <property type="project" value="UniProtKB-EC"/>
</dbReference>
<dbReference type="PROSITE" id="PS00571">
    <property type="entry name" value="AMIDASES"/>
    <property type="match status" value="1"/>
</dbReference>
<accession>A0ABV2HWY2</accession>